<comment type="caution">
    <text evidence="3">The sequence shown here is derived from an EMBL/GenBank/DDBJ whole genome shotgun (WGS) entry which is preliminary data.</text>
</comment>
<dbReference type="Gene3D" id="3.40.50.720">
    <property type="entry name" value="NAD(P)-binding Rossmann-like Domain"/>
    <property type="match status" value="1"/>
</dbReference>
<protein>
    <submittedName>
        <fullName evidence="3">UDP-glucose 4-epimerase</fullName>
    </submittedName>
</protein>
<dbReference type="InterPro" id="IPR036291">
    <property type="entry name" value="NAD(P)-bd_dom_sf"/>
</dbReference>
<feature type="domain" description="NAD-dependent epimerase/dehydratase" evidence="2">
    <location>
        <begin position="6"/>
        <end position="103"/>
    </location>
</feature>
<reference evidence="3 4" key="1">
    <citation type="journal article" date="2015" name="Nature">
        <title>rRNA introns, odd ribosomes, and small enigmatic genomes across a large radiation of phyla.</title>
        <authorList>
            <person name="Brown C.T."/>
            <person name="Hug L.A."/>
            <person name="Thomas B.C."/>
            <person name="Sharon I."/>
            <person name="Castelle C.J."/>
            <person name="Singh A."/>
            <person name="Wilkins M.J."/>
            <person name="Williams K.H."/>
            <person name="Banfield J.F."/>
        </authorList>
    </citation>
    <scope>NUCLEOTIDE SEQUENCE [LARGE SCALE GENOMIC DNA]</scope>
</reference>
<dbReference type="SUPFAM" id="SSF51735">
    <property type="entry name" value="NAD(P)-binding Rossmann-fold domains"/>
    <property type="match status" value="1"/>
</dbReference>
<proteinExistence type="inferred from homology"/>
<comment type="similarity">
    <text evidence="1">Belongs to the NAD(P)-dependent epimerase/dehydratase family.</text>
</comment>
<sequence>MIKENISVTGGAGFVGSTLVDELIREGHRVSVIDSLITGKRDYINPQADFFEVDICSDKINKIFKEGGFNIVFHLAAQIDPRYSVEHPEIDNQVNVFGGLNILRN</sequence>
<organism evidence="3 4">
    <name type="scientific">Candidatus Daviesbacteria bacterium GW2011_GWB1_41_5</name>
    <dbReference type="NCBI Taxonomy" id="1618429"/>
    <lineage>
        <taxon>Bacteria</taxon>
        <taxon>Candidatus Daviesiibacteriota</taxon>
    </lineage>
</organism>
<dbReference type="Pfam" id="PF01370">
    <property type="entry name" value="Epimerase"/>
    <property type="match status" value="1"/>
</dbReference>
<feature type="non-terminal residue" evidence="3">
    <location>
        <position position="105"/>
    </location>
</feature>
<dbReference type="AlphaFoldDB" id="A0A0G0WM38"/>
<evidence type="ECO:0000313" key="4">
    <source>
        <dbReference type="Proteomes" id="UP000034753"/>
    </source>
</evidence>
<dbReference type="InterPro" id="IPR001509">
    <property type="entry name" value="Epimerase_deHydtase"/>
</dbReference>
<dbReference type="PANTHER" id="PTHR43000">
    <property type="entry name" value="DTDP-D-GLUCOSE 4,6-DEHYDRATASE-RELATED"/>
    <property type="match status" value="1"/>
</dbReference>
<evidence type="ECO:0000313" key="3">
    <source>
        <dbReference type="EMBL" id="KKS13829.1"/>
    </source>
</evidence>
<evidence type="ECO:0000259" key="2">
    <source>
        <dbReference type="Pfam" id="PF01370"/>
    </source>
</evidence>
<evidence type="ECO:0000256" key="1">
    <source>
        <dbReference type="ARBA" id="ARBA00007637"/>
    </source>
</evidence>
<dbReference type="EMBL" id="LCBN01000015">
    <property type="protein sequence ID" value="KKS13829.1"/>
    <property type="molecule type" value="Genomic_DNA"/>
</dbReference>
<accession>A0A0G0WM38</accession>
<dbReference type="Proteomes" id="UP000034753">
    <property type="component" value="Unassembled WGS sequence"/>
</dbReference>
<name>A0A0G0WM38_9BACT</name>
<gene>
    <name evidence="3" type="ORF">UU67_C0015G0001</name>
</gene>